<name>A0ABT1PL47_9ACTN</name>
<evidence type="ECO:0000313" key="2">
    <source>
        <dbReference type="Proteomes" id="UP001206206"/>
    </source>
</evidence>
<reference evidence="1 2" key="1">
    <citation type="submission" date="2022-06" db="EMBL/GenBank/DDBJ databases">
        <title>Draft genome sequence of type strain Streptomyces rubrisoli DSM 42083.</title>
        <authorList>
            <person name="Duangmal K."/>
            <person name="Klaysubun C."/>
        </authorList>
    </citation>
    <scope>NUCLEOTIDE SEQUENCE [LARGE SCALE GENOMIC DNA]</scope>
    <source>
        <strain evidence="1 2">DSM 42083</strain>
    </source>
</reference>
<comment type="caution">
    <text evidence="1">The sequence shown here is derived from an EMBL/GenBank/DDBJ whole genome shotgun (WGS) entry which is preliminary data.</text>
</comment>
<sequence>MPEDIANANSTACLVAHLADHGLSALDVDMSDSLGEPAAIAASTRPGAADLLVRVGGTAAIATDITLI</sequence>
<dbReference type="Proteomes" id="UP001206206">
    <property type="component" value="Unassembled WGS sequence"/>
</dbReference>
<proteinExistence type="predicted"/>
<dbReference type="EMBL" id="JANFNH010000039">
    <property type="protein sequence ID" value="MCQ4045273.1"/>
    <property type="molecule type" value="Genomic_DNA"/>
</dbReference>
<accession>A0ABT1PL47</accession>
<evidence type="ECO:0000313" key="1">
    <source>
        <dbReference type="EMBL" id="MCQ4045273.1"/>
    </source>
</evidence>
<keyword evidence="2" id="KW-1185">Reference proteome</keyword>
<gene>
    <name evidence="1" type="ORF">NON19_25380</name>
</gene>
<dbReference type="RefSeq" id="WP_255931412.1">
    <property type="nucleotide sequence ID" value="NZ_JANFNH010000039.1"/>
</dbReference>
<protein>
    <submittedName>
        <fullName evidence="1">Uncharacterized protein</fullName>
    </submittedName>
</protein>
<organism evidence="1 2">
    <name type="scientific">Streptantibioticus rubrisoli</name>
    <dbReference type="NCBI Taxonomy" id="1387313"/>
    <lineage>
        <taxon>Bacteria</taxon>
        <taxon>Bacillati</taxon>
        <taxon>Actinomycetota</taxon>
        <taxon>Actinomycetes</taxon>
        <taxon>Kitasatosporales</taxon>
        <taxon>Streptomycetaceae</taxon>
        <taxon>Streptantibioticus</taxon>
    </lineage>
</organism>